<dbReference type="RefSeq" id="XP_008869065.1">
    <property type="nucleotide sequence ID" value="XM_008870843.1"/>
</dbReference>
<feature type="region of interest" description="Disordered" evidence="1">
    <location>
        <begin position="63"/>
        <end position="91"/>
    </location>
</feature>
<dbReference type="GeneID" id="20083019"/>
<evidence type="ECO:0000256" key="1">
    <source>
        <dbReference type="SAM" id="MobiDB-lite"/>
    </source>
</evidence>
<accession>A0A024U8D9</accession>
<dbReference type="VEuPathDB" id="FungiDB:H310_05969"/>
<organism evidence="2">
    <name type="scientific">Aphanomyces invadans</name>
    <dbReference type="NCBI Taxonomy" id="157072"/>
    <lineage>
        <taxon>Eukaryota</taxon>
        <taxon>Sar</taxon>
        <taxon>Stramenopiles</taxon>
        <taxon>Oomycota</taxon>
        <taxon>Saprolegniomycetes</taxon>
        <taxon>Saprolegniales</taxon>
        <taxon>Verrucalvaceae</taxon>
        <taxon>Aphanomyces</taxon>
    </lineage>
</organism>
<dbReference type="AlphaFoldDB" id="A0A024U8D9"/>
<sequence length="236" mass="26010">MVAVLVVRHSTVSSQHGHDGVEGPELQMDSPGLHRCPCCVSVGRRVPELQSCRVVGGAGDAQTGLSAVEGTRRQRPLAHEPAHGGLPDQRRSDHIVTVNAASVVARIGREGHACRDPALPGNRGFSPRGDSVIRVLRRCHGLRQVPRNRAMPNWVYEEAFHIDCTSTRHDARDPTWTGGSRCPHRSVVLEINNTSWSCAMRRLAGQASNVAPTRRAHWHKQVERSQDLLSRPWQPT</sequence>
<feature type="compositionally biased region" description="Basic and acidic residues" evidence="1">
    <location>
        <begin position="77"/>
        <end position="91"/>
    </location>
</feature>
<dbReference type="EMBL" id="KI913961">
    <property type="protein sequence ID" value="ETW02460.1"/>
    <property type="molecule type" value="Genomic_DNA"/>
</dbReference>
<gene>
    <name evidence="2" type="ORF">H310_05969</name>
</gene>
<evidence type="ECO:0000313" key="2">
    <source>
        <dbReference type="EMBL" id="ETW02460.1"/>
    </source>
</evidence>
<protein>
    <submittedName>
        <fullName evidence="2">Uncharacterized protein</fullName>
    </submittedName>
</protein>
<proteinExistence type="predicted"/>
<reference evidence="2" key="1">
    <citation type="submission" date="2013-12" db="EMBL/GenBank/DDBJ databases">
        <title>The Genome Sequence of Aphanomyces invadans NJM9701.</title>
        <authorList>
            <consortium name="The Broad Institute Genomics Platform"/>
            <person name="Russ C."/>
            <person name="Tyler B."/>
            <person name="van West P."/>
            <person name="Dieguez-Uribeondo J."/>
            <person name="Young S.K."/>
            <person name="Zeng Q."/>
            <person name="Gargeya S."/>
            <person name="Fitzgerald M."/>
            <person name="Abouelleil A."/>
            <person name="Alvarado L."/>
            <person name="Chapman S.B."/>
            <person name="Gainer-Dewar J."/>
            <person name="Goldberg J."/>
            <person name="Griggs A."/>
            <person name="Gujja S."/>
            <person name="Hansen M."/>
            <person name="Howarth C."/>
            <person name="Imamovic A."/>
            <person name="Ireland A."/>
            <person name="Larimer J."/>
            <person name="McCowan C."/>
            <person name="Murphy C."/>
            <person name="Pearson M."/>
            <person name="Poon T.W."/>
            <person name="Priest M."/>
            <person name="Roberts A."/>
            <person name="Saif S."/>
            <person name="Shea T."/>
            <person name="Sykes S."/>
            <person name="Wortman J."/>
            <person name="Nusbaum C."/>
            <person name="Birren B."/>
        </authorList>
    </citation>
    <scope>NUCLEOTIDE SEQUENCE [LARGE SCALE GENOMIC DNA]</scope>
    <source>
        <strain evidence="2">NJM9701</strain>
    </source>
</reference>
<name>A0A024U8D9_9STRA</name>